<accession>W4G988</accession>
<dbReference type="AlphaFoldDB" id="W4G988"/>
<reference evidence="1" key="1">
    <citation type="submission" date="2013-12" db="EMBL/GenBank/DDBJ databases">
        <title>The Genome Sequence of Aphanomyces astaci APO3.</title>
        <authorList>
            <consortium name="The Broad Institute Genomics Platform"/>
            <person name="Russ C."/>
            <person name="Tyler B."/>
            <person name="van West P."/>
            <person name="Dieguez-Uribeondo J."/>
            <person name="Young S.K."/>
            <person name="Zeng Q."/>
            <person name="Gargeya S."/>
            <person name="Fitzgerald M."/>
            <person name="Abouelleil A."/>
            <person name="Alvarado L."/>
            <person name="Chapman S.B."/>
            <person name="Gainer-Dewar J."/>
            <person name="Goldberg J."/>
            <person name="Griggs A."/>
            <person name="Gujja S."/>
            <person name="Hansen M."/>
            <person name="Howarth C."/>
            <person name="Imamovic A."/>
            <person name="Ireland A."/>
            <person name="Larimer J."/>
            <person name="McCowan C."/>
            <person name="Murphy C."/>
            <person name="Pearson M."/>
            <person name="Poon T.W."/>
            <person name="Priest M."/>
            <person name="Roberts A."/>
            <person name="Saif S."/>
            <person name="Shea T."/>
            <person name="Sykes S."/>
            <person name="Wortman J."/>
            <person name="Nusbaum C."/>
            <person name="Birren B."/>
        </authorList>
    </citation>
    <scope>NUCLEOTIDE SEQUENCE [LARGE SCALE GENOMIC DNA]</scope>
    <source>
        <strain evidence="1">APO3</strain>
    </source>
</reference>
<dbReference type="RefSeq" id="XP_009834498.1">
    <property type="nucleotide sequence ID" value="XM_009836196.1"/>
</dbReference>
<organism evidence="1">
    <name type="scientific">Aphanomyces astaci</name>
    <name type="common">Crayfish plague agent</name>
    <dbReference type="NCBI Taxonomy" id="112090"/>
    <lineage>
        <taxon>Eukaryota</taxon>
        <taxon>Sar</taxon>
        <taxon>Stramenopiles</taxon>
        <taxon>Oomycota</taxon>
        <taxon>Saprolegniomycetes</taxon>
        <taxon>Saprolegniales</taxon>
        <taxon>Verrucalvaceae</taxon>
        <taxon>Aphanomyces</taxon>
    </lineage>
</organism>
<protein>
    <submittedName>
        <fullName evidence="1">Uncharacterized protein</fullName>
    </submittedName>
</protein>
<dbReference type="InterPro" id="IPR043502">
    <property type="entry name" value="DNA/RNA_pol_sf"/>
</dbReference>
<name>W4G988_APHAT</name>
<gene>
    <name evidence="1" type="ORF">H257_09831</name>
</gene>
<dbReference type="VEuPathDB" id="FungiDB:H257_09831"/>
<dbReference type="OrthoDB" id="122325at2759"/>
<proteinExistence type="predicted"/>
<evidence type="ECO:0000313" key="1">
    <source>
        <dbReference type="EMBL" id="ETV75856.1"/>
    </source>
</evidence>
<sequence length="126" mass="14560">MAVTGGIPRGLVFATGLDQLLTKYVDVFRLTLGRDPPVSMSPLKLHLANEAKPVRFKARRYFLPQHEFMQKHVEEFESAGFTYRTRPVVVMRQLLRLCRACLRQWQMTATQCPGIDLVIMLIKNER</sequence>
<dbReference type="EMBL" id="KI913138">
    <property type="protein sequence ID" value="ETV75856.1"/>
    <property type="molecule type" value="Genomic_DNA"/>
</dbReference>
<dbReference type="SUPFAM" id="SSF56672">
    <property type="entry name" value="DNA/RNA polymerases"/>
    <property type="match status" value="1"/>
</dbReference>
<dbReference type="GeneID" id="20811827"/>